<dbReference type="SUPFAM" id="SSF55785">
    <property type="entry name" value="PYP-like sensor domain (PAS domain)"/>
    <property type="match status" value="1"/>
</dbReference>
<keyword evidence="7" id="KW-0418">Kinase</keyword>
<dbReference type="OrthoDB" id="239518at2"/>
<dbReference type="SUPFAM" id="SSF55874">
    <property type="entry name" value="ATPase domain of HSP90 chaperone/DNA topoisomerase II/histidine kinase"/>
    <property type="match status" value="1"/>
</dbReference>
<evidence type="ECO:0000256" key="1">
    <source>
        <dbReference type="ARBA" id="ARBA00000085"/>
    </source>
</evidence>
<dbReference type="Pfam" id="PF02518">
    <property type="entry name" value="HATPase_c"/>
    <property type="match status" value="1"/>
</dbReference>
<dbReference type="HOGENOM" id="CLU_715398_0_0_0"/>
<dbReference type="PRINTS" id="PR00344">
    <property type="entry name" value="BCTRLSENSOR"/>
</dbReference>
<keyword evidence="7" id="KW-0808">Transferase</keyword>
<dbReference type="InterPro" id="IPR000014">
    <property type="entry name" value="PAS"/>
</dbReference>
<dbReference type="Gene3D" id="1.10.287.130">
    <property type="match status" value="1"/>
</dbReference>
<evidence type="ECO:0000256" key="4">
    <source>
        <dbReference type="SAM" id="MobiDB-lite"/>
    </source>
</evidence>
<dbReference type="SMART" id="SM00387">
    <property type="entry name" value="HATPase_c"/>
    <property type="match status" value="1"/>
</dbReference>
<dbReference type="Pfam" id="PF08448">
    <property type="entry name" value="PAS_4"/>
    <property type="match status" value="1"/>
</dbReference>
<dbReference type="KEGG" id="ote:Oter_0379"/>
<dbReference type="PROSITE" id="PS50109">
    <property type="entry name" value="HIS_KIN"/>
    <property type="match status" value="1"/>
</dbReference>
<dbReference type="RefSeq" id="WP_012373207.1">
    <property type="nucleotide sequence ID" value="NC_010571.1"/>
</dbReference>
<dbReference type="PANTHER" id="PTHR43065:SF42">
    <property type="entry name" value="TWO-COMPONENT SENSOR PPRA"/>
    <property type="match status" value="1"/>
</dbReference>
<sequence length="386" mass="41369">MSRELPRPAGVAGVTPNDSPRATSTPAFFRHAFDAAGDALLVVDAASATVVAANRACTALLGTVETALVGQPLVELAPFRGQTEWCAGLLGLPDGGALADRIVHVADPGGQQRTLELAGRGFAQGARVFVQVTLHDVTAARMREHRAAQARKMEAVRQLASATAHDFNNVLSCIRGYVSIALETAGVTGDMQEILTRVKDVSLRAGELSQRLLDFSRQRKLTLQSVELGRFVEHVGEEVRATLPPSVALQLHAERPIAVHADETTLRLALTLLLRNAREALDDHGEIALSATRWSLPPPLGQPHRPSETYARLSVRDSGRGMTPETQERLFEPGFTTKKSGRNTGMSLSTVYRIAVQHGGWMEVTSAPGRGSTFSLILPLATPPAV</sequence>
<dbReference type="NCBIfam" id="TIGR00229">
    <property type="entry name" value="sensory_box"/>
    <property type="match status" value="1"/>
</dbReference>
<gene>
    <name evidence="7" type="ordered locus">Oter_0379</name>
</gene>
<reference evidence="7 8" key="1">
    <citation type="journal article" date="2011" name="J. Bacteriol.">
        <title>Genome sequence of the verrucomicrobium Opitutus terrae PB90-1, an abundant inhabitant of rice paddy soil ecosystems.</title>
        <authorList>
            <person name="van Passel M.W."/>
            <person name="Kant R."/>
            <person name="Palva A."/>
            <person name="Copeland A."/>
            <person name="Lucas S."/>
            <person name="Lapidus A."/>
            <person name="Glavina del Rio T."/>
            <person name="Pitluck S."/>
            <person name="Goltsman E."/>
            <person name="Clum A."/>
            <person name="Sun H."/>
            <person name="Schmutz J."/>
            <person name="Larimer F.W."/>
            <person name="Land M.L."/>
            <person name="Hauser L."/>
            <person name="Kyrpides N."/>
            <person name="Mikhailova N."/>
            <person name="Richardson P.P."/>
            <person name="Janssen P.H."/>
            <person name="de Vos W.M."/>
            <person name="Smidt H."/>
        </authorList>
    </citation>
    <scope>NUCLEOTIDE SEQUENCE [LARGE SCALE GENOMIC DNA]</scope>
    <source>
        <strain evidence="8">DSM 11246 / JCM 15787 / PB90-1</strain>
    </source>
</reference>
<dbReference type="eggNOG" id="COG4191">
    <property type="taxonomic scope" value="Bacteria"/>
</dbReference>
<dbReference type="EMBL" id="CP001032">
    <property type="protein sequence ID" value="ACB73669.1"/>
    <property type="molecule type" value="Genomic_DNA"/>
</dbReference>
<evidence type="ECO:0000313" key="7">
    <source>
        <dbReference type="EMBL" id="ACB73669.1"/>
    </source>
</evidence>
<dbReference type="InterPro" id="IPR013656">
    <property type="entry name" value="PAS_4"/>
</dbReference>
<evidence type="ECO:0000313" key="8">
    <source>
        <dbReference type="Proteomes" id="UP000007013"/>
    </source>
</evidence>
<proteinExistence type="predicted"/>
<dbReference type="GO" id="GO:0000155">
    <property type="term" value="F:phosphorelay sensor kinase activity"/>
    <property type="evidence" value="ECO:0007669"/>
    <property type="project" value="InterPro"/>
</dbReference>
<dbReference type="InterPro" id="IPR003594">
    <property type="entry name" value="HATPase_dom"/>
</dbReference>
<dbReference type="SUPFAM" id="SSF47384">
    <property type="entry name" value="Homodimeric domain of signal transducing histidine kinase"/>
    <property type="match status" value="1"/>
</dbReference>
<keyword evidence="3" id="KW-0597">Phosphoprotein</keyword>
<dbReference type="InterPro" id="IPR036890">
    <property type="entry name" value="HATPase_C_sf"/>
</dbReference>
<dbReference type="Gene3D" id="3.30.565.10">
    <property type="entry name" value="Histidine kinase-like ATPase, C-terminal domain"/>
    <property type="match status" value="1"/>
</dbReference>
<feature type="domain" description="Histidine kinase" evidence="5">
    <location>
        <begin position="162"/>
        <end position="382"/>
    </location>
</feature>
<feature type="region of interest" description="Disordered" evidence="4">
    <location>
        <begin position="1"/>
        <end position="23"/>
    </location>
</feature>
<keyword evidence="8" id="KW-1185">Reference proteome</keyword>
<name>B1ZR02_OPITP</name>
<dbReference type="InterPro" id="IPR004358">
    <property type="entry name" value="Sig_transdc_His_kin-like_C"/>
</dbReference>
<protein>
    <recommendedName>
        <fullName evidence="2">histidine kinase</fullName>
        <ecNumber evidence="2">2.7.13.3</ecNumber>
    </recommendedName>
</protein>
<evidence type="ECO:0000259" key="5">
    <source>
        <dbReference type="PROSITE" id="PS50109"/>
    </source>
</evidence>
<dbReference type="SMART" id="SM00388">
    <property type="entry name" value="HisKA"/>
    <property type="match status" value="1"/>
</dbReference>
<dbReference type="InterPro" id="IPR036097">
    <property type="entry name" value="HisK_dim/P_sf"/>
</dbReference>
<comment type="catalytic activity">
    <reaction evidence="1">
        <text>ATP + protein L-histidine = ADP + protein N-phospho-L-histidine.</text>
        <dbReference type="EC" id="2.7.13.3"/>
    </reaction>
</comment>
<dbReference type="PANTHER" id="PTHR43065">
    <property type="entry name" value="SENSOR HISTIDINE KINASE"/>
    <property type="match status" value="1"/>
</dbReference>
<dbReference type="Proteomes" id="UP000007013">
    <property type="component" value="Chromosome"/>
</dbReference>
<dbReference type="InterPro" id="IPR035965">
    <property type="entry name" value="PAS-like_dom_sf"/>
</dbReference>
<dbReference type="Pfam" id="PF00512">
    <property type="entry name" value="HisKA"/>
    <property type="match status" value="1"/>
</dbReference>
<dbReference type="PROSITE" id="PS50112">
    <property type="entry name" value="PAS"/>
    <property type="match status" value="1"/>
</dbReference>
<dbReference type="SMART" id="SM00091">
    <property type="entry name" value="PAS"/>
    <property type="match status" value="1"/>
</dbReference>
<evidence type="ECO:0000259" key="6">
    <source>
        <dbReference type="PROSITE" id="PS50112"/>
    </source>
</evidence>
<organism evidence="7 8">
    <name type="scientific">Opitutus terrae (strain DSM 11246 / JCM 15787 / PB90-1)</name>
    <dbReference type="NCBI Taxonomy" id="452637"/>
    <lineage>
        <taxon>Bacteria</taxon>
        <taxon>Pseudomonadati</taxon>
        <taxon>Verrucomicrobiota</taxon>
        <taxon>Opitutia</taxon>
        <taxon>Opitutales</taxon>
        <taxon>Opitutaceae</taxon>
        <taxon>Opitutus</taxon>
    </lineage>
</organism>
<dbReference type="EC" id="2.7.13.3" evidence="2"/>
<accession>B1ZR02</accession>
<dbReference type="InterPro" id="IPR005467">
    <property type="entry name" value="His_kinase_dom"/>
</dbReference>
<dbReference type="Gene3D" id="3.30.450.20">
    <property type="entry name" value="PAS domain"/>
    <property type="match status" value="1"/>
</dbReference>
<dbReference type="CDD" id="cd00082">
    <property type="entry name" value="HisKA"/>
    <property type="match status" value="1"/>
</dbReference>
<dbReference type="InterPro" id="IPR003661">
    <property type="entry name" value="HisK_dim/P_dom"/>
</dbReference>
<feature type="domain" description="PAS" evidence="6">
    <location>
        <begin position="25"/>
        <end position="74"/>
    </location>
</feature>
<dbReference type="STRING" id="452637.Oter_0379"/>
<evidence type="ECO:0000256" key="3">
    <source>
        <dbReference type="ARBA" id="ARBA00022553"/>
    </source>
</evidence>
<evidence type="ECO:0000256" key="2">
    <source>
        <dbReference type="ARBA" id="ARBA00012438"/>
    </source>
</evidence>
<dbReference type="AlphaFoldDB" id="B1ZR02"/>